<gene>
    <name evidence="8" type="ORF">C8N31_104282</name>
    <name evidence="7" type="ORF">PM02_11065</name>
</gene>
<keyword evidence="9" id="KW-1185">Reference proteome</keyword>
<feature type="transmembrane region" description="Helical" evidence="5">
    <location>
        <begin position="154"/>
        <end position="174"/>
    </location>
</feature>
<dbReference type="Proteomes" id="UP000244092">
    <property type="component" value="Unassembled WGS sequence"/>
</dbReference>
<feature type="transmembrane region" description="Helical" evidence="5">
    <location>
        <begin position="96"/>
        <end position="116"/>
    </location>
</feature>
<feature type="transmembrane region" description="Helical" evidence="5">
    <location>
        <begin position="69"/>
        <end position="90"/>
    </location>
</feature>
<dbReference type="EMBL" id="QBKU01000004">
    <property type="protein sequence ID" value="PTX74401.1"/>
    <property type="molecule type" value="Genomic_DNA"/>
</dbReference>
<dbReference type="Pfam" id="PF00892">
    <property type="entry name" value="EamA"/>
    <property type="match status" value="2"/>
</dbReference>
<reference evidence="8 10" key="2">
    <citation type="submission" date="2018-04" db="EMBL/GenBank/DDBJ databases">
        <title>Genomic Encyclopedia of Archaeal and Bacterial Type Strains, Phase II (KMG-II): from individual species to whole genera.</title>
        <authorList>
            <person name="Goeker M."/>
        </authorList>
    </citation>
    <scope>NUCLEOTIDE SEQUENCE [LARGE SCALE GENOMIC DNA]</scope>
    <source>
        <strain evidence="8 10">DSM 12244</strain>
    </source>
</reference>
<evidence type="ECO:0000259" key="6">
    <source>
        <dbReference type="Pfam" id="PF00892"/>
    </source>
</evidence>
<protein>
    <submittedName>
        <fullName evidence="8">Drug/metabolite transporter (DMT)-like permease</fullName>
    </submittedName>
    <submittedName>
        <fullName evidence="7">Membrane protein</fullName>
    </submittedName>
</protein>
<dbReference type="InterPro" id="IPR050638">
    <property type="entry name" value="AA-Vitamin_Transporters"/>
</dbReference>
<feature type="transmembrane region" description="Helical" evidence="5">
    <location>
        <begin position="41"/>
        <end position="57"/>
    </location>
</feature>
<dbReference type="GeneID" id="72438640"/>
<dbReference type="EMBL" id="JEMU01000008">
    <property type="protein sequence ID" value="KAJ03000.1"/>
    <property type="molecule type" value="Genomic_DNA"/>
</dbReference>
<organism evidence="7 9">
    <name type="scientific">Sulfitobacter mediterraneus</name>
    <dbReference type="NCBI Taxonomy" id="83219"/>
    <lineage>
        <taxon>Bacteria</taxon>
        <taxon>Pseudomonadati</taxon>
        <taxon>Pseudomonadota</taxon>
        <taxon>Alphaproteobacteria</taxon>
        <taxon>Rhodobacterales</taxon>
        <taxon>Roseobacteraceae</taxon>
        <taxon>Sulfitobacter</taxon>
    </lineage>
</organism>
<accession>A0A061SUJ5</accession>
<dbReference type="InterPro" id="IPR000620">
    <property type="entry name" value="EamA_dom"/>
</dbReference>
<dbReference type="PANTHER" id="PTHR32322">
    <property type="entry name" value="INNER MEMBRANE TRANSPORTER"/>
    <property type="match status" value="1"/>
</dbReference>
<evidence type="ECO:0000256" key="5">
    <source>
        <dbReference type="SAM" id="Phobius"/>
    </source>
</evidence>
<feature type="transmembrane region" description="Helical" evidence="5">
    <location>
        <begin position="217"/>
        <end position="239"/>
    </location>
</feature>
<keyword evidence="2 5" id="KW-0812">Transmembrane</keyword>
<keyword evidence="4 5" id="KW-0472">Membrane</keyword>
<evidence type="ECO:0000256" key="2">
    <source>
        <dbReference type="ARBA" id="ARBA00022692"/>
    </source>
</evidence>
<evidence type="ECO:0000313" key="10">
    <source>
        <dbReference type="Proteomes" id="UP000244092"/>
    </source>
</evidence>
<evidence type="ECO:0000313" key="7">
    <source>
        <dbReference type="EMBL" id="KAJ03000.1"/>
    </source>
</evidence>
<sequence length="304" mass="31065">MSPKASPSDIALWLALAAMWSSSYGVIKLGVETLDPVTLVAGRMVIGAAVIGLVLLLRGQRLSRKPGDWLAYLITGMLGSTLPFLLITYGEQTVDSALASILMGVAPVATVVLASLSFADERLTPRVLLGLGLALAGVVTLVGPAALSGLGANLSGQLAIVGATLCYAASTVYVKAFVKRPALEMAAGSMLIGALAVCLIALTAGEGARRIVLSAQSIGAVVYLGLFSTAAANLIYFHLVPRLGATRMSQINFAVPVGGSLIGVGLLGETLSASQMLALGIISGAVYLVLSARRQPQIRPAVKA</sequence>
<proteinExistence type="predicted"/>
<evidence type="ECO:0000313" key="9">
    <source>
        <dbReference type="Proteomes" id="UP000027337"/>
    </source>
</evidence>
<evidence type="ECO:0000256" key="3">
    <source>
        <dbReference type="ARBA" id="ARBA00022989"/>
    </source>
</evidence>
<dbReference type="RefSeq" id="WP_025047831.1">
    <property type="nucleotide sequence ID" value="NZ_CP068998.1"/>
</dbReference>
<dbReference type="PANTHER" id="PTHR32322:SF9">
    <property type="entry name" value="AMINO-ACID METABOLITE EFFLUX PUMP-RELATED"/>
    <property type="match status" value="1"/>
</dbReference>
<evidence type="ECO:0000256" key="1">
    <source>
        <dbReference type="ARBA" id="ARBA00004141"/>
    </source>
</evidence>
<evidence type="ECO:0000313" key="8">
    <source>
        <dbReference type="EMBL" id="PTX74401.1"/>
    </source>
</evidence>
<feature type="domain" description="EamA" evidence="6">
    <location>
        <begin position="12"/>
        <end position="141"/>
    </location>
</feature>
<dbReference type="Gene3D" id="1.10.3730.20">
    <property type="match status" value="1"/>
</dbReference>
<dbReference type="GO" id="GO:0016020">
    <property type="term" value="C:membrane"/>
    <property type="evidence" value="ECO:0007669"/>
    <property type="project" value="UniProtKB-SubCell"/>
</dbReference>
<feature type="transmembrane region" description="Helical" evidence="5">
    <location>
        <begin position="128"/>
        <end position="148"/>
    </location>
</feature>
<feature type="transmembrane region" description="Helical" evidence="5">
    <location>
        <begin position="273"/>
        <end position="290"/>
    </location>
</feature>
<keyword evidence="3 5" id="KW-1133">Transmembrane helix</keyword>
<evidence type="ECO:0000256" key="4">
    <source>
        <dbReference type="ARBA" id="ARBA00023136"/>
    </source>
</evidence>
<dbReference type="Proteomes" id="UP000027337">
    <property type="component" value="Unassembled WGS sequence"/>
</dbReference>
<dbReference type="OrthoDB" id="9810556at2"/>
<comment type="caution">
    <text evidence="7">The sequence shown here is derived from an EMBL/GenBank/DDBJ whole genome shotgun (WGS) entry which is preliminary data.</text>
</comment>
<dbReference type="InterPro" id="IPR037185">
    <property type="entry name" value="EmrE-like"/>
</dbReference>
<comment type="subcellular location">
    <subcellularLocation>
        <location evidence="1">Membrane</location>
        <topology evidence="1">Multi-pass membrane protein</topology>
    </subcellularLocation>
</comment>
<feature type="domain" description="EamA" evidence="6">
    <location>
        <begin position="155"/>
        <end position="290"/>
    </location>
</feature>
<feature type="transmembrane region" description="Helical" evidence="5">
    <location>
        <begin position="251"/>
        <end position="267"/>
    </location>
</feature>
<dbReference type="AlphaFoldDB" id="A0A061SUJ5"/>
<reference evidence="7 9" key="1">
    <citation type="journal article" date="2014" name="Genome Announc.">
        <title>Draft Genome Sequences of Two Isolates of the Roseobacter Group, Sulfitobacter sp. Strains 3SOLIMAR09 and 1FIGIMAR09, from Harbors of Mallorca Island (Mediterranean Sea).</title>
        <authorList>
            <person name="Mas-Llado M."/>
            <person name="Pina-Villalonga J.M."/>
            <person name="Brunet-Galmes I."/>
            <person name="Nogales B."/>
            <person name="Bosch R."/>
        </authorList>
    </citation>
    <scope>NUCLEOTIDE SEQUENCE [LARGE SCALE GENOMIC DNA]</scope>
    <source>
        <strain evidence="7 9">1FIGIMAR09</strain>
    </source>
</reference>
<feature type="transmembrane region" description="Helical" evidence="5">
    <location>
        <begin position="186"/>
        <end position="205"/>
    </location>
</feature>
<dbReference type="eggNOG" id="COG0697">
    <property type="taxonomic scope" value="Bacteria"/>
</dbReference>
<dbReference type="SUPFAM" id="SSF103481">
    <property type="entry name" value="Multidrug resistance efflux transporter EmrE"/>
    <property type="match status" value="2"/>
</dbReference>
<name>A0A061SUJ5_9RHOB</name>